<organism evidence="7 8">
    <name type="scientific">Hanstruepera neustonica</name>
    <dbReference type="NCBI Taxonomy" id="1445657"/>
    <lineage>
        <taxon>Bacteria</taxon>
        <taxon>Pseudomonadati</taxon>
        <taxon>Bacteroidota</taxon>
        <taxon>Flavobacteriia</taxon>
        <taxon>Flavobacteriales</taxon>
        <taxon>Flavobacteriaceae</taxon>
        <taxon>Hanstruepera</taxon>
    </lineage>
</organism>
<dbReference type="PANTHER" id="PTHR31018">
    <property type="entry name" value="SPORULATION-SPECIFIC PROTEIN-RELATED"/>
    <property type="match status" value="1"/>
</dbReference>
<accession>A0A2K1E306</accession>
<evidence type="ECO:0000256" key="4">
    <source>
        <dbReference type="ARBA" id="ARBA00022729"/>
    </source>
</evidence>
<sequence>MRILNLVKMKKQLLYFFTFFYSLYSLAQVYNGDLTISSQSEIDSFNYSEITGTLTIEETTTGDIINLNGLSILTTIDGGLSITNNTSLSSLNGLDNLTFIGSGPIDALGNGIGLNIVNNNTLSSIASLTNVTSIGSNLTITDNQSLLNLLGLEGITSISGNISISNNTNLNTLNGLNNLTSVNQGSGFFSGYLTVENNSSITTLQGLDNLSFVRGNLRVLNNSSLINLNGLNSLTTTSATSVISIGSNSSLTTLQGIQNLTEIGSISIYNNNSLVSLNGLQGLVNISGSIAILSNSNLSSLDGLNNLAYVGGSLEIGNAEQNGGYPIPGNVSLMSLNALSNLTIIGDKLTITGCDSLISLDGLENIHTIQQDEYWTTETRLQIGSNLTVQQHPTYAYYYNPQLTDYCGIQRLITLGEIAIPTDFIINNNAYNPTLAEIESLNCTLPDPLETVFKWRTATNNGGVSITETINGVTVAFIGDDLSIVDVSGYSPGAYIGGGYDNVIRASVTSSVTFIFSEAVDIVSILTSRSNYPVNHIFTPTGGSNNVVTTTSTAYPSTVNLNWENVTSFTVSTDAASFGFDNLRIINDNSLSVNDYEINNIKLYPNPTTDYIKIQSNFDINSVEVYSLHGQKVLHVEKQKTINISLLPEGIYFLKVKTNKGEITKKVVKR</sequence>
<feature type="domain" description="Secretion system C-terminal sorting" evidence="6">
    <location>
        <begin position="603"/>
        <end position="668"/>
    </location>
</feature>
<dbReference type="Gene3D" id="3.80.20.20">
    <property type="entry name" value="Receptor L-domain"/>
    <property type="match status" value="3"/>
</dbReference>
<dbReference type="EMBL" id="POWF01000001">
    <property type="protein sequence ID" value="PNQ74621.1"/>
    <property type="molecule type" value="Genomic_DNA"/>
</dbReference>
<evidence type="ECO:0000256" key="1">
    <source>
        <dbReference type="ARBA" id="ARBA00004191"/>
    </source>
</evidence>
<dbReference type="Pfam" id="PF18962">
    <property type="entry name" value="Por_Secre_tail"/>
    <property type="match status" value="1"/>
</dbReference>
<comment type="subcellular location">
    <subcellularLocation>
        <location evidence="1">Secreted</location>
        <location evidence="1">Cell wall</location>
    </subcellularLocation>
</comment>
<dbReference type="NCBIfam" id="TIGR04183">
    <property type="entry name" value="Por_Secre_tail"/>
    <property type="match status" value="1"/>
</dbReference>
<evidence type="ECO:0000256" key="2">
    <source>
        <dbReference type="ARBA" id="ARBA00022512"/>
    </source>
</evidence>
<evidence type="ECO:0000259" key="6">
    <source>
        <dbReference type="Pfam" id="PF18962"/>
    </source>
</evidence>
<dbReference type="AlphaFoldDB" id="A0A2K1E306"/>
<dbReference type="PANTHER" id="PTHR31018:SF3">
    <property type="entry name" value="RECEPTOR PROTEIN-TYROSINE KINASE"/>
    <property type="match status" value="1"/>
</dbReference>
<dbReference type="OrthoDB" id="1407599at2"/>
<protein>
    <recommendedName>
        <fullName evidence="6">Secretion system C-terminal sorting domain-containing protein</fullName>
    </recommendedName>
</protein>
<evidence type="ECO:0000256" key="5">
    <source>
        <dbReference type="ARBA" id="ARBA00023180"/>
    </source>
</evidence>
<evidence type="ECO:0000256" key="3">
    <source>
        <dbReference type="ARBA" id="ARBA00022525"/>
    </source>
</evidence>
<dbReference type="GO" id="GO:0030313">
    <property type="term" value="C:cell envelope"/>
    <property type="evidence" value="ECO:0007669"/>
    <property type="project" value="UniProtKB-SubCell"/>
</dbReference>
<evidence type="ECO:0000313" key="8">
    <source>
        <dbReference type="Proteomes" id="UP000236641"/>
    </source>
</evidence>
<gene>
    <name evidence="7" type="ORF">C1T31_00300</name>
</gene>
<dbReference type="InterPro" id="IPR051648">
    <property type="entry name" value="CWI-Assembly_Regulator"/>
</dbReference>
<name>A0A2K1E306_9FLAO</name>
<keyword evidence="3" id="KW-0964">Secreted</keyword>
<reference evidence="7 8" key="1">
    <citation type="submission" date="2018-01" db="EMBL/GenBank/DDBJ databases">
        <title>The draft genome of Hanstruepera neustonica JCM19743.</title>
        <authorList>
            <person name="He R.-H."/>
            <person name="Du Z.-J."/>
        </authorList>
    </citation>
    <scope>NUCLEOTIDE SEQUENCE [LARGE SCALE GENOMIC DNA]</scope>
    <source>
        <strain evidence="7 8">JCM19743</strain>
    </source>
</reference>
<comment type="caution">
    <text evidence="7">The sequence shown here is derived from an EMBL/GenBank/DDBJ whole genome shotgun (WGS) entry which is preliminary data.</text>
</comment>
<keyword evidence="2" id="KW-0134">Cell wall</keyword>
<dbReference type="InterPro" id="IPR036941">
    <property type="entry name" value="Rcpt_L-dom_sf"/>
</dbReference>
<evidence type="ECO:0000313" key="7">
    <source>
        <dbReference type="EMBL" id="PNQ74621.1"/>
    </source>
</evidence>
<dbReference type="Proteomes" id="UP000236641">
    <property type="component" value="Unassembled WGS sequence"/>
</dbReference>
<dbReference type="InterPro" id="IPR026444">
    <property type="entry name" value="Secre_tail"/>
</dbReference>
<proteinExistence type="predicted"/>
<dbReference type="SUPFAM" id="SSF52058">
    <property type="entry name" value="L domain-like"/>
    <property type="match status" value="4"/>
</dbReference>
<keyword evidence="5" id="KW-0325">Glycoprotein</keyword>
<keyword evidence="8" id="KW-1185">Reference proteome</keyword>
<keyword evidence="4" id="KW-0732">Signal</keyword>